<dbReference type="AlphaFoldDB" id="A0A3B1BTJ8"/>
<dbReference type="InterPro" id="IPR004532">
    <property type="entry name" value="Phe-tRNA-ligase_IIc_bsu_bact"/>
</dbReference>
<comment type="subunit">
    <text evidence="4">Tetramer of two alpha and two beta subunits.</text>
</comment>
<keyword evidence="14" id="KW-0694">RNA-binding</keyword>
<dbReference type="Pfam" id="PF03483">
    <property type="entry name" value="B3_4"/>
    <property type="match status" value="1"/>
</dbReference>
<dbReference type="InterPro" id="IPR045060">
    <property type="entry name" value="Phe-tRNA-ligase_IIc_bsu"/>
</dbReference>
<evidence type="ECO:0000313" key="22">
    <source>
        <dbReference type="EMBL" id="VAX17851.1"/>
    </source>
</evidence>
<dbReference type="CDD" id="cd00769">
    <property type="entry name" value="PheRS_beta_core"/>
    <property type="match status" value="1"/>
</dbReference>
<dbReference type="SMART" id="SM00896">
    <property type="entry name" value="FDX-ACB"/>
    <property type="match status" value="1"/>
</dbReference>
<dbReference type="PANTHER" id="PTHR10947">
    <property type="entry name" value="PHENYLALANYL-TRNA SYNTHETASE BETA CHAIN AND LEUCINE-RICH REPEAT-CONTAINING PROTEIN 47"/>
    <property type="match status" value="1"/>
</dbReference>
<evidence type="ECO:0000256" key="12">
    <source>
        <dbReference type="ARBA" id="ARBA00022840"/>
    </source>
</evidence>
<dbReference type="EC" id="6.1.1.20" evidence="5"/>
<keyword evidence="15" id="KW-0648">Protein biosynthesis</keyword>
<keyword evidence="9 22" id="KW-0436">Ligase</keyword>
<dbReference type="SUPFAM" id="SSF50249">
    <property type="entry name" value="Nucleic acid-binding proteins"/>
    <property type="match status" value="1"/>
</dbReference>
<evidence type="ECO:0000259" key="19">
    <source>
        <dbReference type="PROSITE" id="PS50886"/>
    </source>
</evidence>
<evidence type="ECO:0000256" key="14">
    <source>
        <dbReference type="ARBA" id="ARBA00022884"/>
    </source>
</evidence>
<dbReference type="FunFam" id="3.30.56.10:FF:000002">
    <property type="entry name" value="Phenylalanine--tRNA ligase beta subunit"/>
    <property type="match status" value="1"/>
</dbReference>
<comment type="catalytic activity">
    <reaction evidence="18">
        <text>tRNA(Phe) + L-phenylalanine + ATP = L-phenylalanyl-tRNA(Phe) + AMP + diphosphate + H(+)</text>
        <dbReference type="Rhea" id="RHEA:19413"/>
        <dbReference type="Rhea" id="RHEA-COMP:9668"/>
        <dbReference type="Rhea" id="RHEA-COMP:9699"/>
        <dbReference type="ChEBI" id="CHEBI:15378"/>
        <dbReference type="ChEBI" id="CHEBI:30616"/>
        <dbReference type="ChEBI" id="CHEBI:33019"/>
        <dbReference type="ChEBI" id="CHEBI:58095"/>
        <dbReference type="ChEBI" id="CHEBI:78442"/>
        <dbReference type="ChEBI" id="CHEBI:78531"/>
        <dbReference type="ChEBI" id="CHEBI:456215"/>
        <dbReference type="EC" id="6.1.1.20"/>
    </reaction>
</comment>
<evidence type="ECO:0000259" key="20">
    <source>
        <dbReference type="PROSITE" id="PS51447"/>
    </source>
</evidence>
<keyword evidence="10" id="KW-0479">Metal-binding</keyword>
<dbReference type="FunFam" id="3.30.70.380:FF:000001">
    <property type="entry name" value="Phenylalanine--tRNA ligase beta subunit"/>
    <property type="match status" value="1"/>
</dbReference>
<accession>A0A3B1BTJ8</accession>
<keyword evidence="11" id="KW-0547">Nucleotide-binding</keyword>
<dbReference type="SMART" id="SM00873">
    <property type="entry name" value="B3_4"/>
    <property type="match status" value="1"/>
</dbReference>
<dbReference type="InterPro" id="IPR002547">
    <property type="entry name" value="tRNA-bd_dom"/>
</dbReference>
<keyword evidence="13" id="KW-0460">Magnesium</keyword>
<evidence type="ECO:0000256" key="15">
    <source>
        <dbReference type="ARBA" id="ARBA00022917"/>
    </source>
</evidence>
<dbReference type="InterPro" id="IPR012340">
    <property type="entry name" value="NA-bd_OB-fold"/>
</dbReference>
<dbReference type="SUPFAM" id="SSF46955">
    <property type="entry name" value="Putative DNA-binding domain"/>
    <property type="match status" value="1"/>
</dbReference>
<evidence type="ECO:0000256" key="16">
    <source>
        <dbReference type="ARBA" id="ARBA00023146"/>
    </source>
</evidence>
<dbReference type="Pfam" id="PF03147">
    <property type="entry name" value="FDX-ACB"/>
    <property type="match status" value="1"/>
</dbReference>
<dbReference type="InterPro" id="IPR005147">
    <property type="entry name" value="tRNA_synthase_B5-dom"/>
</dbReference>
<proteinExistence type="inferred from homology"/>
<dbReference type="InterPro" id="IPR045864">
    <property type="entry name" value="aa-tRNA-synth_II/BPL/LPL"/>
</dbReference>
<evidence type="ECO:0000256" key="4">
    <source>
        <dbReference type="ARBA" id="ARBA00011209"/>
    </source>
</evidence>
<comment type="subcellular location">
    <subcellularLocation>
        <location evidence="2">Cytoplasm</location>
    </subcellularLocation>
</comment>
<dbReference type="CDD" id="cd02796">
    <property type="entry name" value="tRNA_bind_bactPheRS"/>
    <property type="match status" value="1"/>
</dbReference>
<evidence type="ECO:0000256" key="3">
    <source>
        <dbReference type="ARBA" id="ARBA00008653"/>
    </source>
</evidence>
<evidence type="ECO:0000256" key="9">
    <source>
        <dbReference type="ARBA" id="ARBA00022598"/>
    </source>
</evidence>
<dbReference type="Pfam" id="PF01588">
    <property type="entry name" value="tRNA_bind"/>
    <property type="match status" value="1"/>
</dbReference>
<dbReference type="Gene3D" id="3.50.40.10">
    <property type="entry name" value="Phenylalanyl-trna Synthetase, Chain B, domain 3"/>
    <property type="match status" value="1"/>
</dbReference>
<dbReference type="PROSITE" id="PS51447">
    <property type="entry name" value="FDX_ACB"/>
    <property type="match status" value="1"/>
</dbReference>
<evidence type="ECO:0000256" key="8">
    <source>
        <dbReference type="ARBA" id="ARBA00022555"/>
    </source>
</evidence>
<dbReference type="Pfam" id="PF03484">
    <property type="entry name" value="B5"/>
    <property type="match status" value="1"/>
</dbReference>
<dbReference type="Gene3D" id="3.30.56.10">
    <property type="match status" value="2"/>
</dbReference>
<dbReference type="GO" id="GO:0000287">
    <property type="term" value="F:magnesium ion binding"/>
    <property type="evidence" value="ECO:0007669"/>
    <property type="project" value="InterPro"/>
</dbReference>
<dbReference type="Pfam" id="PF17759">
    <property type="entry name" value="tRNA_synthFbeta"/>
    <property type="match status" value="1"/>
</dbReference>
<dbReference type="InterPro" id="IPR036690">
    <property type="entry name" value="Fdx_antiC-bd_sf"/>
</dbReference>
<evidence type="ECO:0000256" key="13">
    <source>
        <dbReference type="ARBA" id="ARBA00022842"/>
    </source>
</evidence>
<dbReference type="SUPFAM" id="SSF56037">
    <property type="entry name" value="PheT/TilS domain"/>
    <property type="match status" value="1"/>
</dbReference>
<evidence type="ECO:0000256" key="1">
    <source>
        <dbReference type="ARBA" id="ARBA00001946"/>
    </source>
</evidence>
<dbReference type="Gene3D" id="3.30.930.10">
    <property type="entry name" value="Bira Bifunctional Protein, Domain 2"/>
    <property type="match status" value="1"/>
</dbReference>
<comment type="cofactor">
    <cofactor evidence="1">
        <name>Mg(2+)</name>
        <dbReference type="ChEBI" id="CHEBI:18420"/>
    </cofactor>
</comment>
<evidence type="ECO:0000259" key="21">
    <source>
        <dbReference type="PROSITE" id="PS51483"/>
    </source>
</evidence>
<dbReference type="GO" id="GO:0006432">
    <property type="term" value="P:phenylalanyl-tRNA aminoacylation"/>
    <property type="evidence" value="ECO:0007669"/>
    <property type="project" value="InterPro"/>
</dbReference>
<protein>
    <recommendedName>
        <fullName evidence="6">Phenylalanine--tRNA ligase beta subunit</fullName>
        <ecNumber evidence="5">6.1.1.20</ecNumber>
    </recommendedName>
    <alternativeName>
        <fullName evidence="17">Phenylalanyl-tRNA synthetase beta subunit</fullName>
    </alternativeName>
</protein>
<dbReference type="SUPFAM" id="SSF54991">
    <property type="entry name" value="Anticodon-binding domain of PheRS"/>
    <property type="match status" value="1"/>
</dbReference>
<dbReference type="GO" id="GO:0004826">
    <property type="term" value="F:phenylalanine-tRNA ligase activity"/>
    <property type="evidence" value="ECO:0007669"/>
    <property type="project" value="UniProtKB-EC"/>
</dbReference>
<dbReference type="SUPFAM" id="SSF55681">
    <property type="entry name" value="Class II aaRS and biotin synthetases"/>
    <property type="match status" value="1"/>
</dbReference>
<keyword evidence="12" id="KW-0067">ATP-binding</keyword>
<dbReference type="EMBL" id="UOGD01000086">
    <property type="protein sequence ID" value="VAX17851.1"/>
    <property type="molecule type" value="Genomic_DNA"/>
</dbReference>
<dbReference type="FunFam" id="2.40.50.140:FF:000045">
    <property type="entry name" value="Phenylalanine--tRNA ligase beta subunit"/>
    <property type="match status" value="1"/>
</dbReference>
<gene>
    <name evidence="22" type="ORF">MNBD_IGNAVI01-2292</name>
</gene>
<evidence type="ECO:0000256" key="7">
    <source>
        <dbReference type="ARBA" id="ARBA00022490"/>
    </source>
</evidence>
<dbReference type="InterPro" id="IPR041616">
    <property type="entry name" value="PheRS_beta_core"/>
</dbReference>
<comment type="similarity">
    <text evidence="3">Belongs to the phenylalanyl-tRNA synthetase beta subunit family. Type 1 subfamily.</text>
</comment>
<feature type="domain" description="FDX-ACB" evidence="20">
    <location>
        <begin position="705"/>
        <end position="798"/>
    </location>
</feature>
<dbReference type="PROSITE" id="PS50886">
    <property type="entry name" value="TRBD"/>
    <property type="match status" value="1"/>
</dbReference>
<dbReference type="GO" id="GO:0009328">
    <property type="term" value="C:phenylalanine-tRNA ligase complex"/>
    <property type="evidence" value="ECO:0007669"/>
    <property type="project" value="TreeGrafter"/>
</dbReference>
<dbReference type="SMART" id="SM00874">
    <property type="entry name" value="B5"/>
    <property type="match status" value="1"/>
</dbReference>
<evidence type="ECO:0000256" key="10">
    <source>
        <dbReference type="ARBA" id="ARBA00022723"/>
    </source>
</evidence>
<dbReference type="HAMAP" id="MF_00283">
    <property type="entry name" value="Phe_tRNA_synth_beta1"/>
    <property type="match status" value="1"/>
</dbReference>
<evidence type="ECO:0000256" key="6">
    <source>
        <dbReference type="ARBA" id="ARBA00017032"/>
    </source>
</evidence>
<dbReference type="InterPro" id="IPR020825">
    <property type="entry name" value="Phe-tRNA_synthase-like_B3/B4"/>
</dbReference>
<feature type="domain" description="TRNA-binding" evidence="19">
    <location>
        <begin position="40"/>
        <end position="149"/>
    </location>
</feature>
<dbReference type="NCBIfam" id="NF045760">
    <property type="entry name" value="YtpR"/>
    <property type="match status" value="1"/>
</dbReference>
<organism evidence="22">
    <name type="scientific">hydrothermal vent metagenome</name>
    <dbReference type="NCBI Taxonomy" id="652676"/>
    <lineage>
        <taxon>unclassified sequences</taxon>
        <taxon>metagenomes</taxon>
        <taxon>ecological metagenomes</taxon>
    </lineage>
</organism>
<keyword evidence="7" id="KW-0963">Cytoplasm</keyword>
<dbReference type="FunFam" id="3.50.40.10:FF:000001">
    <property type="entry name" value="Phenylalanine--tRNA ligase beta subunit"/>
    <property type="match status" value="1"/>
</dbReference>
<dbReference type="NCBIfam" id="TIGR00472">
    <property type="entry name" value="pheT_bact"/>
    <property type="match status" value="1"/>
</dbReference>
<sequence>MKLSLNWLKNYVELDGISTDEIVETLTTSGLEVDEVIDQKKIYENFVVGYVEVKEKHPNADKLSLCKVKVGEDELPIVCGAPNVAAGQKVVLAKVGAKIPTADFTIGKTKIRGEVSLGMICSERELGISDNHDGIMVLPDDIKAGTELSDALGFNDVIIDIDITPNRADAFSHLGVARDLAAVFGKKLIRPEFEIKESNESVNDLAEVVVENETDCPRYVARVVKNVTIKGSPNWLKEKLTAIGLRPINNVVDVTNFILYELGQPLHAFDLDKLAGQKIIVRSAGKNEIFVTLDSKERKLIETDLLICDAEKPVAIAGVMGGENSEVTDDTKNILIESAYFRPSAIRKTSKKLGLQTDSSIRFERGCDADMTTFAADRAVSLIAELGDGEIAAGLIDVYPKEISRKKVSLRFERARKVLGFDVSSQKVKDILNSLELEVIEETDETVTCSIPLFRHDIEREIDLIEEIARIYGYDNIPNISKIGVSIERKVDHSLFNDHVRITLSGLGFYEIITNSLLNEEVAKKYGNPVGVMNPQSVEMSHIRPSLVPGVLATISRNIKVKENDLKIYEIGHIINKINDEINDFSDFDESEHLLLAITGLAEEVEWDSKEREFDFYDLKGIAESFLEKTINSTKTKIKQNNSASGIYEYSVSILSGKTKIAEGGKVNKNILKDFDISQEVFVFDFNLNRMKELQKNKPVFKELLKYPQIKKDCAFVIDKNIGFNTVKKIIYENSSKLLKNVKLFDIFESESLGEDKKSLAFELIYFDESRTLTEDEVEVEFWKAIESVKKKVNAELRGK</sequence>
<dbReference type="InterPro" id="IPR005121">
    <property type="entry name" value="Fdx_antiC-bd"/>
</dbReference>
<evidence type="ECO:0000256" key="17">
    <source>
        <dbReference type="ARBA" id="ARBA00033189"/>
    </source>
</evidence>
<dbReference type="InterPro" id="IPR009061">
    <property type="entry name" value="DNA-bd_dom_put_sf"/>
</dbReference>
<dbReference type="InterPro" id="IPR005146">
    <property type="entry name" value="B3/B4_tRNA-bd"/>
</dbReference>
<evidence type="ECO:0000256" key="11">
    <source>
        <dbReference type="ARBA" id="ARBA00022741"/>
    </source>
</evidence>
<dbReference type="Gene3D" id="3.30.70.380">
    <property type="entry name" value="Ferrodoxin-fold anticodon-binding domain"/>
    <property type="match status" value="1"/>
</dbReference>
<dbReference type="PANTHER" id="PTHR10947:SF0">
    <property type="entry name" value="PHENYLALANINE--TRNA LIGASE BETA SUBUNIT"/>
    <property type="match status" value="1"/>
</dbReference>
<dbReference type="Gene3D" id="2.40.50.140">
    <property type="entry name" value="Nucleic acid-binding proteins"/>
    <property type="match status" value="1"/>
</dbReference>
<evidence type="ECO:0000256" key="18">
    <source>
        <dbReference type="ARBA" id="ARBA00049255"/>
    </source>
</evidence>
<keyword evidence="16 22" id="KW-0030">Aminoacyl-tRNA synthetase</keyword>
<dbReference type="GO" id="GO:0000049">
    <property type="term" value="F:tRNA binding"/>
    <property type="evidence" value="ECO:0007669"/>
    <property type="project" value="UniProtKB-KW"/>
</dbReference>
<feature type="domain" description="B5" evidence="21">
    <location>
        <begin position="403"/>
        <end position="479"/>
    </location>
</feature>
<dbReference type="PROSITE" id="PS51483">
    <property type="entry name" value="B5"/>
    <property type="match status" value="1"/>
</dbReference>
<dbReference type="GO" id="GO:0005524">
    <property type="term" value="F:ATP binding"/>
    <property type="evidence" value="ECO:0007669"/>
    <property type="project" value="UniProtKB-KW"/>
</dbReference>
<name>A0A3B1BTJ8_9ZZZZ</name>
<keyword evidence="8" id="KW-0820">tRNA-binding</keyword>
<evidence type="ECO:0000256" key="5">
    <source>
        <dbReference type="ARBA" id="ARBA00012814"/>
    </source>
</evidence>
<evidence type="ECO:0000256" key="2">
    <source>
        <dbReference type="ARBA" id="ARBA00004496"/>
    </source>
</evidence>
<reference evidence="22" key="1">
    <citation type="submission" date="2018-06" db="EMBL/GenBank/DDBJ databases">
        <authorList>
            <person name="Zhirakovskaya E."/>
        </authorList>
    </citation>
    <scope>NUCLEOTIDE SEQUENCE</scope>
</reference>
<dbReference type="InterPro" id="IPR033714">
    <property type="entry name" value="tRNA_bind_bactPheRS"/>
</dbReference>